<dbReference type="PANTHER" id="PTHR24372:SF80">
    <property type="entry name" value="FI21465P1-RELATED"/>
    <property type="match status" value="1"/>
</dbReference>
<dbReference type="Gene3D" id="1.20.1070.10">
    <property type="entry name" value="Rhodopsin 7-helix transmembrane proteins"/>
    <property type="match status" value="1"/>
</dbReference>
<dbReference type="EMBL" id="LJIG01022716">
    <property type="protein sequence ID" value="KRT79081.1"/>
    <property type="molecule type" value="Genomic_DNA"/>
</dbReference>
<dbReference type="InterPro" id="IPR017452">
    <property type="entry name" value="GPCR_Rhodpsn_7TM"/>
</dbReference>
<feature type="non-terminal residue" evidence="12">
    <location>
        <position position="1"/>
    </location>
</feature>
<evidence type="ECO:0000256" key="7">
    <source>
        <dbReference type="ARBA" id="ARBA00023136"/>
    </source>
</evidence>
<dbReference type="SUPFAM" id="SSF81321">
    <property type="entry name" value="Family A G protein-coupled receptor-like"/>
    <property type="match status" value="1"/>
</dbReference>
<evidence type="ECO:0000256" key="4">
    <source>
        <dbReference type="ARBA" id="ARBA00022692"/>
    </source>
</evidence>
<dbReference type="Proteomes" id="UP000051574">
    <property type="component" value="Unassembled WGS sequence"/>
</dbReference>
<protein>
    <submittedName>
        <fullName evidence="12">G protein-coupled receptor</fullName>
    </submittedName>
</protein>
<dbReference type="PROSITE" id="PS50262">
    <property type="entry name" value="G_PROTEIN_RECEP_F1_2"/>
    <property type="match status" value="1"/>
</dbReference>
<dbReference type="GO" id="GO:0005886">
    <property type="term" value="C:plasma membrane"/>
    <property type="evidence" value="ECO:0007669"/>
    <property type="project" value="TreeGrafter"/>
</dbReference>
<evidence type="ECO:0000313" key="13">
    <source>
        <dbReference type="Proteomes" id="UP000051574"/>
    </source>
</evidence>
<keyword evidence="13" id="KW-1185">Reference proteome</keyword>
<keyword evidence="8" id="KW-0807">Transducer</keyword>
<keyword evidence="7 10" id="KW-0472">Membrane</keyword>
<feature type="transmembrane region" description="Helical" evidence="10">
    <location>
        <begin position="39"/>
        <end position="59"/>
    </location>
</feature>
<evidence type="ECO:0000256" key="5">
    <source>
        <dbReference type="ARBA" id="ARBA00022737"/>
    </source>
</evidence>
<dbReference type="InterPro" id="IPR000276">
    <property type="entry name" value="GPCR_Rhodpsn"/>
</dbReference>
<comment type="caution">
    <text evidence="12">The sequence shown here is derived from an EMBL/GenBank/DDBJ whole genome shotgun (WGS) entry which is preliminary data.</text>
</comment>
<evidence type="ECO:0000256" key="1">
    <source>
        <dbReference type="ARBA" id="ARBA00004370"/>
    </source>
</evidence>
<proteinExistence type="inferred from homology"/>
<dbReference type="PANTHER" id="PTHR24372">
    <property type="entry name" value="GLYCOPROTEIN HORMONE RECEPTOR"/>
    <property type="match status" value="1"/>
</dbReference>
<reference evidence="12 13" key="1">
    <citation type="submission" date="2015-09" db="EMBL/GenBank/DDBJ databases">
        <title>Draft genome of the scarab beetle Oryctes borbonicus.</title>
        <authorList>
            <person name="Meyer J.M."/>
            <person name="Markov G.V."/>
            <person name="Baskaran P."/>
            <person name="Herrmann M."/>
            <person name="Sommer R.J."/>
            <person name="Roedelsperger C."/>
        </authorList>
    </citation>
    <scope>NUCLEOTIDE SEQUENCE [LARGE SCALE GENOMIC DNA]</scope>
    <source>
        <strain evidence="12">OB123</strain>
        <tissue evidence="12">Whole animal</tissue>
    </source>
</reference>
<comment type="similarity">
    <text evidence="2 8">Belongs to the G-protein coupled receptor 1 family.</text>
</comment>
<feature type="transmembrane region" description="Helical" evidence="10">
    <location>
        <begin position="172"/>
        <end position="195"/>
    </location>
</feature>
<evidence type="ECO:0000313" key="12">
    <source>
        <dbReference type="EMBL" id="KRT79081.1"/>
    </source>
</evidence>
<evidence type="ECO:0000256" key="2">
    <source>
        <dbReference type="ARBA" id="ARBA00010663"/>
    </source>
</evidence>
<keyword evidence="5" id="KW-0677">Repeat</keyword>
<dbReference type="GO" id="GO:0008528">
    <property type="term" value="F:G protein-coupled peptide receptor activity"/>
    <property type="evidence" value="ECO:0007669"/>
    <property type="project" value="TreeGrafter"/>
</dbReference>
<keyword evidence="8 12" id="KW-0675">Receptor</keyword>
<keyword evidence="8" id="KW-0297">G-protein coupled receptor</keyword>
<dbReference type="OrthoDB" id="2101615at2759"/>
<evidence type="ECO:0000259" key="11">
    <source>
        <dbReference type="PROSITE" id="PS50262"/>
    </source>
</evidence>
<dbReference type="PROSITE" id="PS00237">
    <property type="entry name" value="G_PROTEIN_RECEP_F1_1"/>
    <property type="match status" value="1"/>
</dbReference>
<name>A0A0T6AVF6_9SCAR</name>
<dbReference type="GO" id="GO:0009755">
    <property type="term" value="P:hormone-mediated signaling pathway"/>
    <property type="evidence" value="ECO:0007669"/>
    <property type="project" value="TreeGrafter"/>
</dbReference>
<organism evidence="12 13">
    <name type="scientific">Oryctes borbonicus</name>
    <dbReference type="NCBI Taxonomy" id="1629725"/>
    <lineage>
        <taxon>Eukaryota</taxon>
        <taxon>Metazoa</taxon>
        <taxon>Ecdysozoa</taxon>
        <taxon>Arthropoda</taxon>
        <taxon>Hexapoda</taxon>
        <taxon>Insecta</taxon>
        <taxon>Pterygota</taxon>
        <taxon>Neoptera</taxon>
        <taxon>Endopterygota</taxon>
        <taxon>Coleoptera</taxon>
        <taxon>Polyphaga</taxon>
        <taxon>Scarabaeiformia</taxon>
        <taxon>Scarabaeidae</taxon>
        <taxon>Dynastinae</taxon>
        <taxon>Oryctes</taxon>
    </lineage>
</organism>
<dbReference type="PRINTS" id="PR00237">
    <property type="entry name" value="GPCRRHODOPSN"/>
</dbReference>
<dbReference type="GO" id="GO:0007189">
    <property type="term" value="P:adenylate cyclase-activating G protein-coupled receptor signaling pathway"/>
    <property type="evidence" value="ECO:0007669"/>
    <property type="project" value="TreeGrafter"/>
</dbReference>
<evidence type="ECO:0000256" key="3">
    <source>
        <dbReference type="ARBA" id="ARBA00022614"/>
    </source>
</evidence>
<evidence type="ECO:0000256" key="8">
    <source>
        <dbReference type="RuleBase" id="RU000688"/>
    </source>
</evidence>
<gene>
    <name evidence="12" type="ORF">AMK59_8806</name>
</gene>
<feature type="region of interest" description="Disordered" evidence="9">
    <location>
        <begin position="253"/>
        <end position="272"/>
    </location>
</feature>
<feature type="transmembrane region" description="Helical" evidence="10">
    <location>
        <begin position="91"/>
        <end position="112"/>
    </location>
</feature>
<keyword evidence="3" id="KW-0433">Leucine-rich repeat</keyword>
<evidence type="ECO:0000256" key="10">
    <source>
        <dbReference type="SAM" id="Phobius"/>
    </source>
</evidence>
<feature type="transmembrane region" description="Helical" evidence="10">
    <location>
        <begin position="141"/>
        <end position="166"/>
    </location>
</feature>
<feature type="domain" description="G-protein coupled receptors family 1 profile" evidence="11">
    <location>
        <begin position="1"/>
        <end position="192"/>
    </location>
</feature>
<sequence length="272" mass="30300">FLSTLSCESSVLILSLVTWDRFISVTQPLARKQPSKKTAAITLITLWIISCIVAAVPLLDLGKDYFKEFYNSNGVCLALHIHDPFQDGWEYSIVMFVFVNTFALIFISYAYARMIHEIRASGVACRSTQLSRDRDMVAQRFGIIVLTDCMCWVPVIIVKTAALLGVHISEYLYAWLAIFVLPINSALNPVLYTLTTKIFKKQIRKTINSCIPKRKRSAPHQGGSGYDSAYSLSFGMFPLGGSMRRALNYRGTQSSVATGTSKENSSKKPTAV</sequence>
<accession>A0A0T6AVF6</accession>
<comment type="subcellular location">
    <subcellularLocation>
        <location evidence="1">Membrane</location>
    </subcellularLocation>
</comment>
<dbReference type="AlphaFoldDB" id="A0A0T6AVF6"/>
<evidence type="ECO:0000256" key="9">
    <source>
        <dbReference type="SAM" id="MobiDB-lite"/>
    </source>
</evidence>
<evidence type="ECO:0000256" key="6">
    <source>
        <dbReference type="ARBA" id="ARBA00022989"/>
    </source>
</evidence>
<feature type="compositionally biased region" description="Polar residues" evidence="9">
    <location>
        <begin position="253"/>
        <end position="263"/>
    </location>
</feature>
<keyword evidence="4 8" id="KW-0812">Transmembrane</keyword>
<keyword evidence="6 10" id="KW-1133">Transmembrane helix</keyword>
<dbReference type="Pfam" id="PF00001">
    <property type="entry name" value="7tm_1"/>
    <property type="match status" value="1"/>
</dbReference>